<proteinExistence type="predicted"/>
<protein>
    <submittedName>
        <fullName evidence="1">Transposon Ty3-G Gag-Pol polyprotein-like protein</fullName>
    </submittedName>
</protein>
<dbReference type="InterPro" id="IPR053134">
    <property type="entry name" value="RNA-dir_DNA_polymerase"/>
</dbReference>
<evidence type="ECO:0000313" key="1">
    <source>
        <dbReference type="EMBL" id="RWR98454.1"/>
    </source>
</evidence>
<keyword evidence="2" id="KW-1185">Reference proteome</keyword>
<accession>A0A3S3N9P3</accession>
<dbReference type="PANTHER" id="PTHR24559:SF444">
    <property type="entry name" value="REVERSE TRANSCRIPTASE DOMAIN-CONTAINING PROTEIN"/>
    <property type="match status" value="1"/>
</dbReference>
<organism evidence="1 2">
    <name type="scientific">Dinothrombium tinctorium</name>
    <dbReference type="NCBI Taxonomy" id="1965070"/>
    <lineage>
        <taxon>Eukaryota</taxon>
        <taxon>Metazoa</taxon>
        <taxon>Ecdysozoa</taxon>
        <taxon>Arthropoda</taxon>
        <taxon>Chelicerata</taxon>
        <taxon>Arachnida</taxon>
        <taxon>Acari</taxon>
        <taxon>Acariformes</taxon>
        <taxon>Trombidiformes</taxon>
        <taxon>Prostigmata</taxon>
        <taxon>Anystina</taxon>
        <taxon>Parasitengona</taxon>
        <taxon>Trombidioidea</taxon>
        <taxon>Trombidiidae</taxon>
        <taxon>Dinothrombium</taxon>
    </lineage>
</organism>
<feature type="non-terminal residue" evidence="1">
    <location>
        <position position="332"/>
    </location>
</feature>
<sequence>MHTQSLPNVHVKKDTIIPPKENAKVRVSIRDQCLKRMPCFLAIDSKLAKKTKASLLTHCVEFENGETDVEVHNAGGDPLKFKTGSIIAHVEKVSAETLPEPCCVVNVCLDNRDSKEKEENKGAINIEETELNNENNASGDLQTCADKDNEVKEKEYESPGNLPEVVKEKYWEMKLVTGSLNVGSTLTDEQWSKALVLLQRYNETFAFDKKHLGRTNLCEVKINTGNKPPFNLPPYRLPFFMRQEINRQIKEMLDMGVIRESKSPYSSPVLLVKKKDGSWRLVVDLRRLNQDVEAEVYPLPNLEDVMLILTEAKYFSILDMNSGFWQMEIAEE</sequence>
<dbReference type="CDD" id="cd01647">
    <property type="entry name" value="RT_LTR"/>
    <property type="match status" value="1"/>
</dbReference>
<reference evidence="1 2" key="1">
    <citation type="journal article" date="2018" name="Gigascience">
        <title>Genomes of trombidid mites reveal novel predicted allergens and laterally-transferred genes associated with secondary metabolism.</title>
        <authorList>
            <person name="Dong X."/>
            <person name="Chaisiri K."/>
            <person name="Xia D."/>
            <person name="Armstrong S.D."/>
            <person name="Fang Y."/>
            <person name="Donnelly M.J."/>
            <person name="Kadowaki T."/>
            <person name="McGarry J.W."/>
            <person name="Darby A.C."/>
            <person name="Makepeace B.L."/>
        </authorList>
    </citation>
    <scope>NUCLEOTIDE SEQUENCE [LARGE SCALE GENOMIC DNA]</scope>
    <source>
        <strain evidence="1">UoL-WK</strain>
    </source>
</reference>
<dbReference type="GO" id="GO:0071897">
    <property type="term" value="P:DNA biosynthetic process"/>
    <property type="evidence" value="ECO:0007669"/>
    <property type="project" value="UniProtKB-ARBA"/>
</dbReference>
<dbReference type="EMBL" id="NCKU01021860">
    <property type="protein sequence ID" value="RWR98454.1"/>
    <property type="molecule type" value="Genomic_DNA"/>
</dbReference>
<dbReference type="Proteomes" id="UP000285301">
    <property type="component" value="Unassembled WGS sequence"/>
</dbReference>
<dbReference type="OrthoDB" id="9996999at2759"/>
<dbReference type="STRING" id="1965070.A0A3S3N9P3"/>
<comment type="caution">
    <text evidence="1">The sequence shown here is derived from an EMBL/GenBank/DDBJ whole genome shotgun (WGS) entry which is preliminary data.</text>
</comment>
<dbReference type="InterPro" id="IPR043502">
    <property type="entry name" value="DNA/RNA_pol_sf"/>
</dbReference>
<dbReference type="PANTHER" id="PTHR24559">
    <property type="entry name" value="TRANSPOSON TY3-I GAG-POL POLYPROTEIN"/>
    <property type="match status" value="1"/>
</dbReference>
<dbReference type="AlphaFoldDB" id="A0A3S3N9P3"/>
<dbReference type="Gene3D" id="3.10.10.10">
    <property type="entry name" value="HIV Type 1 Reverse Transcriptase, subunit A, domain 1"/>
    <property type="match status" value="1"/>
</dbReference>
<evidence type="ECO:0000313" key="2">
    <source>
        <dbReference type="Proteomes" id="UP000285301"/>
    </source>
</evidence>
<dbReference type="SUPFAM" id="SSF56672">
    <property type="entry name" value="DNA/RNA polymerases"/>
    <property type="match status" value="1"/>
</dbReference>
<name>A0A3S3N9P3_9ACAR</name>
<gene>
    <name evidence="1" type="ORF">B4U79_11037</name>
</gene>